<proteinExistence type="predicted"/>
<name>A0A0A8ZWM2_ARUDO</name>
<dbReference type="AlphaFoldDB" id="A0A0A8ZWM2"/>
<dbReference type="EMBL" id="GBRH01258713">
    <property type="protein sequence ID" value="JAD39182.1"/>
    <property type="molecule type" value="Transcribed_RNA"/>
</dbReference>
<accession>A0A0A8ZWM2</accession>
<protein>
    <submittedName>
        <fullName evidence="1">Uncharacterized protein</fullName>
    </submittedName>
</protein>
<evidence type="ECO:0000313" key="1">
    <source>
        <dbReference type="EMBL" id="JAD39182.1"/>
    </source>
</evidence>
<organism evidence="1">
    <name type="scientific">Arundo donax</name>
    <name type="common">Giant reed</name>
    <name type="synonym">Donax arundinaceus</name>
    <dbReference type="NCBI Taxonomy" id="35708"/>
    <lineage>
        <taxon>Eukaryota</taxon>
        <taxon>Viridiplantae</taxon>
        <taxon>Streptophyta</taxon>
        <taxon>Embryophyta</taxon>
        <taxon>Tracheophyta</taxon>
        <taxon>Spermatophyta</taxon>
        <taxon>Magnoliopsida</taxon>
        <taxon>Liliopsida</taxon>
        <taxon>Poales</taxon>
        <taxon>Poaceae</taxon>
        <taxon>PACMAD clade</taxon>
        <taxon>Arundinoideae</taxon>
        <taxon>Arundineae</taxon>
        <taxon>Arundo</taxon>
    </lineage>
</organism>
<sequence length="52" mass="5215">MVLLGDGGAVDAARLGHAKMCLGLRSKGTAPVDSDDRGCAEGAARWDGVASE</sequence>
<reference evidence="1" key="2">
    <citation type="journal article" date="2015" name="Data Brief">
        <title>Shoot transcriptome of the giant reed, Arundo donax.</title>
        <authorList>
            <person name="Barrero R.A."/>
            <person name="Guerrero F.D."/>
            <person name="Moolhuijzen P."/>
            <person name="Goolsby J.A."/>
            <person name="Tidwell J."/>
            <person name="Bellgard S.E."/>
            <person name="Bellgard M.I."/>
        </authorList>
    </citation>
    <scope>NUCLEOTIDE SEQUENCE</scope>
    <source>
        <tissue evidence="1">Shoot tissue taken approximately 20 cm above the soil surface</tissue>
    </source>
</reference>
<reference evidence="1" key="1">
    <citation type="submission" date="2014-09" db="EMBL/GenBank/DDBJ databases">
        <authorList>
            <person name="Magalhaes I.L.F."/>
            <person name="Oliveira U."/>
            <person name="Santos F.R."/>
            <person name="Vidigal T.H.D.A."/>
            <person name="Brescovit A.D."/>
            <person name="Santos A.J."/>
        </authorList>
    </citation>
    <scope>NUCLEOTIDE SEQUENCE</scope>
    <source>
        <tissue evidence="1">Shoot tissue taken approximately 20 cm above the soil surface</tissue>
    </source>
</reference>